<dbReference type="PROSITE" id="PS50902">
    <property type="entry name" value="FLAVODOXIN_LIKE"/>
    <property type="match status" value="1"/>
</dbReference>
<keyword evidence="4" id="KW-1185">Reference proteome</keyword>
<evidence type="ECO:0000313" key="3">
    <source>
        <dbReference type="EMBL" id="MFE5981333.1"/>
    </source>
</evidence>
<dbReference type="PROSITE" id="PS00201">
    <property type="entry name" value="FLAVODOXIN"/>
    <property type="match status" value="1"/>
</dbReference>
<dbReference type="RefSeq" id="WP_386253969.1">
    <property type="nucleotide sequence ID" value="NZ_JBHTRV010000011.1"/>
</dbReference>
<reference evidence="3 4" key="1">
    <citation type="submission" date="2024-09" db="EMBL/GenBank/DDBJ databases">
        <title>The Natural Products Discovery Center: Release of the First 8490 Sequenced Strains for Exploring Actinobacteria Biosynthetic Diversity.</title>
        <authorList>
            <person name="Kalkreuter E."/>
            <person name="Kautsar S.A."/>
            <person name="Yang D."/>
            <person name="Bader C.D."/>
            <person name="Teijaro C.N."/>
            <person name="Fluegel L."/>
            <person name="Davis C.M."/>
            <person name="Simpson J.R."/>
            <person name="Lauterbach L."/>
            <person name="Steele A.D."/>
            <person name="Gui C."/>
            <person name="Meng S."/>
            <person name="Li G."/>
            <person name="Viehrig K."/>
            <person name="Ye F."/>
            <person name="Su P."/>
            <person name="Kiefer A.F."/>
            <person name="Nichols A."/>
            <person name="Cepeda A.J."/>
            <person name="Yan W."/>
            <person name="Fan B."/>
            <person name="Jiang Y."/>
            <person name="Adhikari A."/>
            <person name="Zheng C.-J."/>
            <person name="Schuster L."/>
            <person name="Cowan T.M."/>
            <person name="Smanski M.J."/>
            <person name="Chevrette M.G."/>
            <person name="De Carvalho L.P.S."/>
            <person name="Shen B."/>
        </authorList>
    </citation>
    <scope>NUCLEOTIDE SEQUENCE [LARGE SCALE GENOMIC DNA]</scope>
    <source>
        <strain evidence="3 4">NPDC056472</strain>
    </source>
</reference>
<dbReference type="SUPFAM" id="SSF52218">
    <property type="entry name" value="Flavoproteins"/>
    <property type="match status" value="1"/>
</dbReference>
<dbReference type="Gene3D" id="3.40.50.360">
    <property type="match status" value="1"/>
</dbReference>
<dbReference type="InterPro" id="IPR001226">
    <property type="entry name" value="Flavodoxin_CS"/>
</dbReference>
<organism evidence="3 4">
    <name type="scientific">Streptomyces wedmorensis</name>
    <dbReference type="NCBI Taxonomy" id="43759"/>
    <lineage>
        <taxon>Bacteria</taxon>
        <taxon>Bacillati</taxon>
        <taxon>Actinomycetota</taxon>
        <taxon>Actinomycetes</taxon>
        <taxon>Kitasatosporales</taxon>
        <taxon>Streptomycetaceae</taxon>
        <taxon>Streptomyces</taxon>
    </lineage>
</organism>
<proteinExistence type="predicted"/>
<evidence type="ECO:0000259" key="2">
    <source>
        <dbReference type="PROSITE" id="PS50902"/>
    </source>
</evidence>
<comment type="caution">
    <text evidence="3">The sequence shown here is derived from an EMBL/GenBank/DDBJ whole genome shotgun (WGS) entry which is preliminary data.</text>
</comment>
<evidence type="ECO:0000313" key="4">
    <source>
        <dbReference type="Proteomes" id="UP001600424"/>
    </source>
</evidence>
<name>A0ABW6IUM3_STRWE</name>
<protein>
    <submittedName>
        <fullName evidence="3">Flavodoxin family protein</fullName>
    </submittedName>
</protein>
<accession>A0ABW6IUM3</accession>
<evidence type="ECO:0000256" key="1">
    <source>
        <dbReference type="SAM" id="MobiDB-lite"/>
    </source>
</evidence>
<dbReference type="Proteomes" id="UP001600424">
    <property type="component" value="Unassembled WGS sequence"/>
</dbReference>
<feature type="compositionally biased region" description="Basic and acidic residues" evidence="1">
    <location>
        <begin position="77"/>
        <end position="88"/>
    </location>
</feature>
<feature type="region of interest" description="Disordered" evidence="1">
    <location>
        <begin position="77"/>
        <end position="98"/>
    </location>
</feature>
<sequence>MRAVIVYESLFGNTREIADAIGEGVKETHPAAEVECMTVVDALPERIGRTDLLVVGGPTHTRGMTTGMSRRMGLKAEKQEAEKEKRPFTPEAGAEGPGVRDWFHDTLPKAHTGTHAAAAFDTRADTRLAGAAARGIARRLRSHGYELVAEPEGFVIEEIDGPLRAGERDRARAWGAALQVA</sequence>
<dbReference type="InterPro" id="IPR029039">
    <property type="entry name" value="Flavoprotein-like_sf"/>
</dbReference>
<gene>
    <name evidence="3" type="ORF">ACFQ63_16680</name>
</gene>
<dbReference type="EMBL" id="JBHTRV010000011">
    <property type="protein sequence ID" value="MFE5981333.1"/>
    <property type="molecule type" value="Genomic_DNA"/>
</dbReference>
<feature type="domain" description="Flavodoxin-like" evidence="2">
    <location>
        <begin position="3"/>
        <end position="179"/>
    </location>
</feature>
<dbReference type="InterPro" id="IPR008254">
    <property type="entry name" value="Flavodoxin/NO_synth"/>
</dbReference>
<dbReference type="Pfam" id="PF00258">
    <property type="entry name" value="Flavodoxin_1"/>
    <property type="match status" value="1"/>
</dbReference>